<dbReference type="InterPro" id="IPR012340">
    <property type="entry name" value="NA-bd_OB-fold"/>
</dbReference>
<dbReference type="Gene3D" id="2.40.50.140">
    <property type="entry name" value="Nucleic acid-binding proteins"/>
    <property type="match status" value="1"/>
</dbReference>
<accession>A0A0U3DQT3</accession>
<evidence type="ECO:0000259" key="4">
    <source>
        <dbReference type="PROSITE" id="PS50886"/>
    </source>
</evidence>
<dbReference type="InterPro" id="IPR002547">
    <property type="entry name" value="tRNA-bd_dom"/>
</dbReference>
<keyword evidence="2 3" id="KW-0694">RNA-binding</keyword>
<dbReference type="OrthoDB" id="14546at2157"/>
<dbReference type="AlphaFoldDB" id="A0A0U3DQT3"/>
<feature type="domain" description="TRNA-binding" evidence="4">
    <location>
        <begin position="132"/>
        <end position="232"/>
    </location>
</feature>
<name>A0A0U3DQT3_9EURY</name>
<evidence type="ECO:0000256" key="3">
    <source>
        <dbReference type="PROSITE-ProRule" id="PRU00209"/>
    </source>
</evidence>
<dbReference type="Proteomes" id="UP000067738">
    <property type="component" value="Chromosome"/>
</dbReference>
<keyword evidence="1 3" id="KW-0820">tRNA-binding</keyword>
<dbReference type="RefSeq" id="WP_058738674.1">
    <property type="nucleotide sequence ID" value="NZ_CP011266.1"/>
</dbReference>
<dbReference type="GO" id="GO:0000049">
    <property type="term" value="F:tRNA binding"/>
    <property type="evidence" value="ECO:0007669"/>
    <property type="project" value="UniProtKB-UniRule"/>
</dbReference>
<evidence type="ECO:0000313" key="6">
    <source>
        <dbReference type="Proteomes" id="UP000067738"/>
    </source>
</evidence>
<sequence length="240" mass="26600">MWDTTKDYRILVANKARENYLNLIPTASFRGNWNKKLAVETGKQMNSDFQSLLYSYLEGEDLVNSPDVASLTEKTEKIVECLGGEGWNKTFLNGAPKEEREKTAENIAKVRFFIDTLLGLKDRLALGPINDPIIGIDIKVGEVMSVTKHPKADSLMICNVNLGKRAITVVTNDLNVKEENRVGVSLLPPQSFMDTVSEGMFLGMDGSILKEVDGELGGMPKGIPMESLNETRNLVEAYLD</sequence>
<dbReference type="Gene3D" id="1.20.1440.150">
    <property type="match status" value="1"/>
</dbReference>
<gene>
    <name evidence="5" type="ORF">sm9_0547</name>
</gene>
<dbReference type="SUPFAM" id="SSF50249">
    <property type="entry name" value="Nucleic acid-binding proteins"/>
    <property type="match status" value="1"/>
</dbReference>
<evidence type="ECO:0000313" key="5">
    <source>
        <dbReference type="EMBL" id="ALT68346.1"/>
    </source>
</evidence>
<protein>
    <submittedName>
        <fullName evidence="5">tRNA binding domain-containing protein</fullName>
    </submittedName>
</protein>
<dbReference type="InterPro" id="IPR041169">
    <property type="entry name" value="Alpha_helical"/>
</dbReference>
<proteinExistence type="predicted"/>
<evidence type="ECO:0000256" key="1">
    <source>
        <dbReference type="ARBA" id="ARBA00022555"/>
    </source>
</evidence>
<keyword evidence="6" id="KW-1185">Reference proteome</keyword>
<dbReference type="Pfam" id="PF18489">
    <property type="entry name" value="Alpha_Helical"/>
    <property type="match status" value="1"/>
</dbReference>
<dbReference type="PATRIC" id="fig|230361.4.peg.570"/>
<reference evidence="5 6" key="1">
    <citation type="submission" date="2015-04" db="EMBL/GenBank/DDBJ databases">
        <title>The complete genome sequence of the rumen methanogen Methanobrevibacter millerae SM9.</title>
        <authorList>
            <person name="Leahy S.C."/>
            <person name="Kelly W.J."/>
            <person name="Pacheco D.M."/>
            <person name="Li D."/>
            <person name="Altermann E."/>
            <person name="Attwood G.T."/>
        </authorList>
    </citation>
    <scope>NUCLEOTIDE SEQUENCE [LARGE SCALE GENOMIC DNA]</scope>
    <source>
        <strain evidence="5 6">SM9</strain>
    </source>
</reference>
<organism evidence="5 6">
    <name type="scientific">Methanobrevibacter millerae</name>
    <dbReference type="NCBI Taxonomy" id="230361"/>
    <lineage>
        <taxon>Archaea</taxon>
        <taxon>Methanobacteriati</taxon>
        <taxon>Methanobacteriota</taxon>
        <taxon>Methanomada group</taxon>
        <taxon>Methanobacteria</taxon>
        <taxon>Methanobacteriales</taxon>
        <taxon>Methanobacteriaceae</taxon>
        <taxon>Methanobrevibacter</taxon>
    </lineage>
</organism>
<dbReference type="EMBL" id="CP011266">
    <property type="protein sequence ID" value="ALT68346.1"/>
    <property type="molecule type" value="Genomic_DNA"/>
</dbReference>
<dbReference type="Pfam" id="PF01588">
    <property type="entry name" value="tRNA_bind"/>
    <property type="match status" value="1"/>
</dbReference>
<dbReference type="GeneID" id="26735523"/>
<evidence type="ECO:0000256" key="2">
    <source>
        <dbReference type="ARBA" id="ARBA00022884"/>
    </source>
</evidence>
<dbReference type="PROSITE" id="PS50886">
    <property type="entry name" value="TRBD"/>
    <property type="match status" value="1"/>
</dbReference>
<dbReference type="KEGG" id="mmil:sm9_0547"/>